<keyword evidence="4 6" id="KW-0472">Membrane</keyword>
<dbReference type="GeneID" id="92048916"/>
<feature type="non-terminal residue" evidence="8">
    <location>
        <position position="372"/>
    </location>
</feature>
<sequence>MFLSPRLAIVGNDTTNHSAIHTNLIPPTEQGVRILVANAVLAVLTAVWTALRFWCRRMKGAGYFLEDWMHLGALVCFYGTVASNVLMVLVGGSGHHMSELQPWHIIRLSMAAYSTQVLYAISMALAKMSITWMLKRIFVTQRFALAARAVMAFTAAWTVMTILIGLFICRPVEMNWNPYTPGGSCGNQLAAFASVGVIDIVNEVSILVLPIPMIWRLQMPFRYKSALFCVFGAGILTSVFAAARLYNVIHLDFTDVSYSAVDANVYATVEPGVAIIVSCSPILRPLFDKVFGHKASSSNSKKSSGSSERVHRKLMTTLEMFGRSNRELKVRRREIWTSDGFTAMDGDADEPIRLSNFEANESRRCLQIEAVK</sequence>
<dbReference type="PANTHER" id="PTHR33048:SF161">
    <property type="entry name" value="INTEGRAL MEMBRANE PROTEIN"/>
    <property type="match status" value="1"/>
</dbReference>
<feature type="transmembrane region" description="Helical" evidence="6">
    <location>
        <begin position="145"/>
        <end position="168"/>
    </location>
</feature>
<evidence type="ECO:0000256" key="4">
    <source>
        <dbReference type="ARBA" id="ARBA00023136"/>
    </source>
</evidence>
<feature type="domain" description="Rhodopsin" evidence="7">
    <location>
        <begin position="51"/>
        <end position="288"/>
    </location>
</feature>
<dbReference type="Proteomes" id="UP001433268">
    <property type="component" value="Unassembled WGS sequence"/>
</dbReference>
<comment type="caution">
    <text evidence="8">The sequence shown here is derived from an EMBL/GenBank/DDBJ whole genome shotgun (WGS) entry which is preliminary data.</text>
</comment>
<evidence type="ECO:0000256" key="6">
    <source>
        <dbReference type="SAM" id="Phobius"/>
    </source>
</evidence>
<evidence type="ECO:0000256" key="5">
    <source>
        <dbReference type="ARBA" id="ARBA00038359"/>
    </source>
</evidence>
<comment type="similarity">
    <text evidence="5">Belongs to the SAT4 family.</text>
</comment>
<feature type="transmembrane region" description="Helical" evidence="6">
    <location>
        <begin position="32"/>
        <end position="51"/>
    </location>
</feature>
<feature type="transmembrane region" description="Helical" evidence="6">
    <location>
        <begin position="104"/>
        <end position="125"/>
    </location>
</feature>
<comment type="subcellular location">
    <subcellularLocation>
        <location evidence="1">Membrane</location>
        <topology evidence="1">Multi-pass membrane protein</topology>
    </subcellularLocation>
</comment>
<reference evidence="8 9" key="1">
    <citation type="submission" date="2023-01" db="EMBL/GenBank/DDBJ databases">
        <title>Analysis of 21 Apiospora genomes using comparative genomics revels a genus with tremendous synthesis potential of carbohydrate active enzymes and secondary metabolites.</title>
        <authorList>
            <person name="Sorensen T."/>
        </authorList>
    </citation>
    <scope>NUCLEOTIDE SEQUENCE [LARGE SCALE GENOMIC DNA]</scope>
    <source>
        <strain evidence="8 9">CBS 114990</strain>
    </source>
</reference>
<gene>
    <name evidence="8" type="ORF">PG997_011541</name>
</gene>
<organism evidence="8 9">
    <name type="scientific">Apiospora hydei</name>
    <dbReference type="NCBI Taxonomy" id="1337664"/>
    <lineage>
        <taxon>Eukaryota</taxon>
        <taxon>Fungi</taxon>
        <taxon>Dikarya</taxon>
        <taxon>Ascomycota</taxon>
        <taxon>Pezizomycotina</taxon>
        <taxon>Sordariomycetes</taxon>
        <taxon>Xylariomycetidae</taxon>
        <taxon>Amphisphaeriales</taxon>
        <taxon>Apiosporaceae</taxon>
        <taxon>Apiospora</taxon>
    </lineage>
</organism>
<feature type="transmembrane region" description="Helical" evidence="6">
    <location>
        <begin position="188"/>
        <end position="214"/>
    </location>
</feature>
<dbReference type="EMBL" id="JAQQWN010000008">
    <property type="protein sequence ID" value="KAK8071338.1"/>
    <property type="molecule type" value="Genomic_DNA"/>
</dbReference>
<feature type="transmembrane region" description="Helical" evidence="6">
    <location>
        <begin position="266"/>
        <end position="287"/>
    </location>
</feature>
<protein>
    <recommendedName>
        <fullName evidence="7">Rhodopsin domain-containing protein</fullName>
    </recommendedName>
</protein>
<evidence type="ECO:0000313" key="9">
    <source>
        <dbReference type="Proteomes" id="UP001433268"/>
    </source>
</evidence>
<dbReference type="InterPro" id="IPR049326">
    <property type="entry name" value="Rhodopsin_dom_fungi"/>
</dbReference>
<accession>A0ABR1VJB5</accession>
<name>A0ABR1VJB5_9PEZI</name>
<evidence type="ECO:0000256" key="1">
    <source>
        <dbReference type="ARBA" id="ARBA00004141"/>
    </source>
</evidence>
<feature type="transmembrane region" description="Helical" evidence="6">
    <location>
        <begin position="226"/>
        <end position="246"/>
    </location>
</feature>
<evidence type="ECO:0000256" key="3">
    <source>
        <dbReference type="ARBA" id="ARBA00022989"/>
    </source>
</evidence>
<evidence type="ECO:0000256" key="2">
    <source>
        <dbReference type="ARBA" id="ARBA00022692"/>
    </source>
</evidence>
<evidence type="ECO:0000313" key="8">
    <source>
        <dbReference type="EMBL" id="KAK8071338.1"/>
    </source>
</evidence>
<evidence type="ECO:0000259" key="7">
    <source>
        <dbReference type="Pfam" id="PF20684"/>
    </source>
</evidence>
<keyword evidence="2 6" id="KW-0812">Transmembrane</keyword>
<dbReference type="RefSeq" id="XP_066665146.1">
    <property type="nucleotide sequence ID" value="XM_066815856.1"/>
</dbReference>
<keyword evidence="3 6" id="KW-1133">Transmembrane helix</keyword>
<dbReference type="InterPro" id="IPR052337">
    <property type="entry name" value="SAT4-like"/>
</dbReference>
<dbReference type="PANTHER" id="PTHR33048">
    <property type="entry name" value="PTH11-LIKE INTEGRAL MEMBRANE PROTEIN (AFU_ORTHOLOGUE AFUA_5G11245)"/>
    <property type="match status" value="1"/>
</dbReference>
<proteinExistence type="inferred from homology"/>
<feature type="transmembrane region" description="Helical" evidence="6">
    <location>
        <begin position="71"/>
        <end position="92"/>
    </location>
</feature>
<dbReference type="Pfam" id="PF20684">
    <property type="entry name" value="Fung_rhodopsin"/>
    <property type="match status" value="1"/>
</dbReference>
<keyword evidence="9" id="KW-1185">Reference proteome</keyword>